<dbReference type="InterPro" id="IPR029061">
    <property type="entry name" value="THDP-binding"/>
</dbReference>
<feature type="binding site" evidence="9">
    <location>
        <position position="484"/>
    </location>
    <ligand>
        <name>Mg(2+)</name>
        <dbReference type="ChEBI" id="CHEBI:18420"/>
    </ligand>
</feature>
<feature type="domain" description="Thiamine pyrophosphate enzyme TPP-binding" evidence="12">
    <location>
        <begin position="414"/>
        <end position="555"/>
    </location>
</feature>
<dbReference type="Gene3D" id="3.40.50.1220">
    <property type="entry name" value="TPP-binding domain"/>
    <property type="match status" value="1"/>
</dbReference>
<keyword evidence="15" id="KW-1185">Reference proteome</keyword>
<keyword evidence="5" id="KW-0210">Decarboxylase</keyword>
<dbReference type="PANTHER" id="PTHR43452:SF30">
    <property type="entry name" value="PYRUVATE DECARBOXYLASE ISOZYME 1-RELATED"/>
    <property type="match status" value="1"/>
</dbReference>
<dbReference type="Proteomes" id="UP001333710">
    <property type="component" value="Chromosome"/>
</dbReference>
<proteinExistence type="inferred from homology"/>
<evidence type="ECO:0000256" key="8">
    <source>
        <dbReference type="ARBA" id="ARBA00023239"/>
    </source>
</evidence>
<dbReference type="InterPro" id="IPR011766">
    <property type="entry name" value="TPP_enzyme_TPP-bd"/>
</dbReference>
<reference evidence="14" key="1">
    <citation type="submission" date="2023-01" db="EMBL/GenBank/DDBJ databases">
        <title>Complete genome sequence of Planctobacterium marinum strain Dej080120_11.</title>
        <authorList>
            <person name="Ueki S."/>
            <person name="Maruyama F."/>
        </authorList>
    </citation>
    <scope>NUCLEOTIDE SEQUENCE</scope>
    <source>
        <strain evidence="14">Dej080120_11</strain>
    </source>
</reference>
<dbReference type="GO" id="GO:0000949">
    <property type="term" value="P:aromatic amino acid family catabolic process to alcohol via Ehrlich pathway"/>
    <property type="evidence" value="ECO:0007669"/>
    <property type="project" value="TreeGrafter"/>
</dbReference>
<keyword evidence="8" id="KW-0456">Lyase</keyword>
<accession>A0AA48KN94</accession>
<dbReference type="GO" id="GO:0004737">
    <property type="term" value="F:pyruvate decarboxylase activity"/>
    <property type="evidence" value="ECO:0007669"/>
    <property type="project" value="TreeGrafter"/>
</dbReference>
<dbReference type="InterPro" id="IPR047213">
    <property type="entry name" value="TPP_PYR_PDC_IPDC-like"/>
</dbReference>
<evidence type="ECO:0000259" key="12">
    <source>
        <dbReference type="Pfam" id="PF02775"/>
    </source>
</evidence>
<dbReference type="Pfam" id="PF02775">
    <property type="entry name" value="TPP_enzyme_C"/>
    <property type="match status" value="1"/>
</dbReference>
<dbReference type="InterPro" id="IPR029035">
    <property type="entry name" value="DHS-like_NAD/FAD-binding_dom"/>
</dbReference>
<evidence type="ECO:0000313" key="15">
    <source>
        <dbReference type="Proteomes" id="UP001333710"/>
    </source>
</evidence>
<dbReference type="GO" id="GO:0030976">
    <property type="term" value="F:thiamine pyrophosphate binding"/>
    <property type="evidence" value="ECO:0007669"/>
    <property type="project" value="InterPro"/>
</dbReference>
<name>A0AA48KN94_9ALTE</name>
<dbReference type="InterPro" id="IPR012110">
    <property type="entry name" value="PDC/IPDC-like"/>
</dbReference>
<feature type="domain" description="Thiamine pyrophosphate enzyme N-terminal TPP-binding" evidence="13">
    <location>
        <begin position="17"/>
        <end position="119"/>
    </location>
</feature>
<dbReference type="Pfam" id="PF00205">
    <property type="entry name" value="TPP_enzyme_M"/>
    <property type="match status" value="1"/>
</dbReference>
<dbReference type="KEGG" id="pmaw:MACH26_07870"/>
<dbReference type="Gene3D" id="3.40.50.970">
    <property type="match status" value="2"/>
</dbReference>
<evidence type="ECO:0000256" key="9">
    <source>
        <dbReference type="PIRSR" id="PIRSR036565-2"/>
    </source>
</evidence>
<gene>
    <name evidence="14" type="ORF">MACH26_07870</name>
</gene>
<evidence type="ECO:0000256" key="6">
    <source>
        <dbReference type="ARBA" id="ARBA00022842"/>
    </source>
</evidence>
<evidence type="ECO:0000313" key="14">
    <source>
        <dbReference type="EMBL" id="BDX05266.1"/>
    </source>
</evidence>
<evidence type="ECO:0000256" key="2">
    <source>
        <dbReference type="ARBA" id="ARBA00001964"/>
    </source>
</evidence>
<sequence>MSRNNALKSRAKKAHFSVADYLLTRLQQLGLDKVFQVPGDYVAEFMDALENFEGIDAIGDVNELGAGYAADGYARYKGIGAVSVQFGVGTFSVLNAIAGSYVERNPVVVISASPTTQNRITIQETGVLFHHSTGRLGADRNVFSNVTVAAEILSDAKKAPQQIDEALTQAITHRRPIYLEAWQDVWGMHCPEPQGELSPIKKPSQKASLEAMLQQALEKIKRARQPVVLVGVEIARFGLQEQVLELLRASGLPYATTTLGKTALDENDGLFIGTYAGAASNPDTNTYFNEADAILALGVIFTDDYLDVLEKQFADIINMNSQEARVGFDHFKNVHMAEFIETLCHKFEHSCDFPLMDVSLPLIPTMPALSPELLQQALGYKTFFEVLWAWLVEEELLATTNLILGESSSLYQAARLTGMPRDSFVGDAAWGSLGHETGCVTGTSMASDKRSLVVAGDGGFMMMCQALSTVSRNNLDAVVFVMSNGVYAIEQSFVDVCAFTPDGKFAPFDILPKWDYMGLAQAYNMPGYQVQNCEQLLEVLQGIQIQPQQAALVEVLIPEHDLAPALEDLVKSITGKSPADCK</sequence>
<keyword evidence="4 9" id="KW-0479">Metal-binding</keyword>
<dbReference type="SUPFAM" id="SSF52467">
    <property type="entry name" value="DHS-like NAD/FAD-binding domain"/>
    <property type="match status" value="1"/>
</dbReference>
<evidence type="ECO:0000256" key="7">
    <source>
        <dbReference type="ARBA" id="ARBA00023052"/>
    </source>
</evidence>
<feature type="binding site" evidence="9">
    <location>
        <position position="457"/>
    </location>
    <ligand>
        <name>Mg(2+)</name>
        <dbReference type="ChEBI" id="CHEBI:18420"/>
    </ligand>
</feature>
<dbReference type="InterPro" id="IPR012000">
    <property type="entry name" value="Thiamin_PyroP_enz_cen_dom"/>
</dbReference>
<dbReference type="PANTHER" id="PTHR43452">
    <property type="entry name" value="PYRUVATE DECARBOXYLASE"/>
    <property type="match status" value="1"/>
</dbReference>
<evidence type="ECO:0000259" key="11">
    <source>
        <dbReference type="Pfam" id="PF00205"/>
    </source>
</evidence>
<comment type="cofactor">
    <cofactor evidence="9">
        <name>Mg(2+)</name>
        <dbReference type="ChEBI" id="CHEBI:18420"/>
    </cofactor>
    <text evidence="9">Binds 1 Mg(2+) per subunit.</text>
</comment>
<evidence type="ECO:0000256" key="3">
    <source>
        <dbReference type="ARBA" id="ARBA00007812"/>
    </source>
</evidence>
<dbReference type="CDD" id="cd07038">
    <property type="entry name" value="TPP_PYR_PDC_IPDC_like"/>
    <property type="match status" value="1"/>
</dbReference>
<dbReference type="GO" id="GO:0000287">
    <property type="term" value="F:magnesium ion binding"/>
    <property type="evidence" value="ECO:0007669"/>
    <property type="project" value="InterPro"/>
</dbReference>
<dbReference type="RefSeq" id="WP_338291235.1">
    <property type="nucleotide sequence ID" value="NZ_AP027272.1"/>
</dbReference>
<evidence type="ECO:0000256" key="4">
    <source>
        <dbReference type="ARBA" id="ARBA00022723"/>
    </source>
</evidence>
<comment type="similarity">
    <text evidence="3 10">Belongs to the TPP enzyme family.</text>
</comment>
<protein>
    <submittedName>
        <fullName evidence="14">Pyruvate decarboxylase</fullName>
    </submittedName>
</protein>
<keyword evidence="7 10" id="KW-0786">Thiamine pyrophosphate</keyword>
<evidence type="ECO:0000256" key="10">
    <source>
        <dbReference type="RuleBase" id="RU362132"/>
    </source>
</evidence>
<evidence type="ECO:0000259" key="13">
    <source>
        <dbReference type="Pfam" id="PF02776"/>
    </source>
</evidence>
<dbReference type="Pfam" id="PF02776">
    <property type="entry name" value="TPP_enzyme_N"/>
    <property type="match status" value="1"/>
</dbReference>
<organism evidence="14 15">
    <name type="scientific">Planctobacterium marinum</name>
    <dbReference type="NCBI Taxonomy" id="1631968"/>
    <lineage>
        <taxon>Bacteria</taxon>
        <taxon>Pseudomonadati</taxon>
        <taxon>Pseudomonadota</taxon>
        <taxon>Gammaproteobacteria</taxon>
        <taxon>Alteromonadales</taxon>
        <taxon>Alteromonadaceae</taxon>
        <taxon>Planctobacterium</taxon>
    </lineage>
</organism>
<comment type="cofactor">
    <cofactor evidence="1">
        <name>a metal cation</name>
        <dbReference type="ChEBI" id="CHEBI:25213"/>
    </cofactor>
</comment>
<dbReference type="EMBL" id="AP027272">
    <property type="protein sequence ID" value="BDX05266.1"/>
    <property type="molecule type" value="Genomic_DNA"/>
</dbReference>
<dbReference type="GO" id="GO:0005829">
    <property type="term" value="C:cytosol"/>
    <property type="evidence" value="ECO:0007669"/>
    <property type="project" value="TreeGrafter"/>
</dbReference>
<dbReference type="AlphaFoldDB" id="A0AA48KN94"/>
<keyword evidence="14" id="KW-0670">Pyruvate</keyword>
<dbReference type="PIRSF" id="PIRSF036565">
    <property type="entry name" value="Pyruvt_ip_decrb"/>
    <property type="match status" value="1"/>
</dbReference>
<dbReference type="SUPFAM" id="SSF52518">
    <property type="entry name" value="Thiamin diphosphate-binding fold (THDP-binding)"/>
    <property type="match status" value="2"/>
</dbReference>
<evidence type="ECO:0000256" key="5">
    <source>
        <dbReference type="ARBA" id="ARBA00022793"/>
    </source>
</evidence>
<feature type="domain" description="Thiamine pyrophosphate enzyme central" evidence="11">
    <location>
        <begin position="213"/>
        <end position="337"/>
    </location>
</feature>
<dbReference type="InterPro" id="IPR012001">
    <property type="entry name" value="Thiamin_PyroP_enz_TPP-bd_dom"/>
</dbReference>
<evidence type="ECO:0000256" key="1">
    <source>
        <dbReference type="ARBA" id="ARBA00001920"/>
    </source>
</evidence>
<keyword evidence="6 9" id="KW-0460">Magnesium</keyword>
<comment type="cofactor">
    <cofactor evidence="2">
        <name>thiamine diphosphate</name>
        <dbReference type="ChEBI" id="CHEBI:58937"/>
    </cofactor>
</comment>